<name>A0A371PHU0_9BACL</name>
<dbReference type="PANTHER" id="PTHR43350:SF19">
    <property type="entry name" value="D-GULOSIDE 3-DEHYDROGENASE"/>
    <property type="match status" value="1"/>
</dbReference>
<dbReference type="InterPro" id="IPR011032">
    <property type="entry name" value="GroES-like_sf"/>
</dbReference>
<keyword evidence="5" id="KW-0560">Oxidoreductase</keyword>
<sequence length="328" mass="36474">MTERQYAIQFIEKRKAALIESEIERTPLAPDEIGGRTLVSLISTGSERGAYMDYFGGTVYPVATGYAAVMEVLEIGSAVTNVKIGDRVLALAPHQLYNRVKSDEISLVPAGMNPEHAVMGRFPAVSMTSMIHTAIKPTEPVLVTGLGVVGLMCAQMMRHCGYEVYAFDPNENRRETARACGIRHVYASLDEVPEVKGVAGLAMECSGREEGTYSLVANLRRGGELYLIGVPWYRSTDTFAHELLKNVFYGFIQLRSGFEWSLPRHSRDFMPNSNFSNIAKSMEWIRDGHIKVEGIYEVAAPERCDDIYSSMADGTMEKTCAIFDWSRI</sequence>
<dbReference type="AlphaFoldDB" id="A0A371PHU0"/>
<dbReference type="EMBL" id="QUBQ01000001">
    <property type="protein sequence ID" value="REK75792.1"/>
    <property type="molecule type" value="Genomic_DNA"/>
</dbReference>
<evidence type="ECO:0000256" key="4">
    <source>
        <dbReference type="ARBA" id="ARBA00022833"/>
    </source>
</evidence>
<evidence type="ECO:0000313" key="8">
    <source>
        <dbReference type="Proteomes" id="UP000261905"/>
    </source>
</evidence>
<accession>A0A371PHU0</accession>
<dbReference type="PANTHER" id="PTHR43350">
    <property type="entry name" value="NAD-DEPENDENT ALCOHOL DEHYDROGENASE"/>
    <property type="match status" value="1"/>
</dbReference>
<reference evidence="7 8" key="1">
    <citation type="submission" date="2018-08" db="EMBL/GenBank/DDBJ databases">
        <title>Paenibacillus sp. M4BSY-1, whole genome shotgun sequence.</title>
        <authorList>
            <person name="Tuo L."/>
        </authorList>
    </citation>
    <scope>NUCLEOTIDE SEQUENCE [LARGE SCALE GENOMIC DNA]</scope>
    <source>
        <strain evidence="7 8">M4BSY-1</strain>
    </source>
</reference>
<feature type="domain" description="Alcohol dehydrogenase-like C-terminal" evidence="6">
    <location>
        <begin position="149"/>
        <end position="236"/>
    </location>
</feature>
<evidence type="ECO:0000313" key="7">
    <source>
        <dbReference type="EMBL" id="REK75792.1"/>
    </source>
</evidence>
<dbReference type="SUPFAM" id="SSF51735">
    <property type="entry name" value="NAD(P)-binding Rossmann-fold domains"/>
    <property type="match status" value="1"/>
</dbReference>
<keyword evidence="3" id="KW-0479">Metal-binding</keyword>
<dbReference type="GO" id="GO:0046872">
    <property type="term" value="F:metal ion binding"/>
    <property type="evidence" value="ECO:0007669"/>
    <property type="project" value="UniProtKB-KW"/>
</dbReference>
<evidence type="ECO:0000256" key="5">
    <source>
        <dbReference type="ARBA" id="ARBA00023002"/>
    </source>
</evidence>
<organism evidence="7 8">
    <name type="scientific">Paenibacillus paeoniae</name>
    <dbReference type="NCBI Taxonomy" id="2292705"/>
    <lineage>
        <taxon>Bacteria</taxon>
        <taxon>Bacillati</taxon>
        <taxon>Bacillota</taxon>
        <taxon>Bacilli</taxon>
        <taxon>Bacillales</taxon>
        <taxon>Paenibacillaceae</taxon>
        <taxon>Paenibacillus</taxon>
    </lineage>
</organism>
<dbReference type="InterPro" id="IPR036291">
    <property type="entry name" value="NAD(P)-bd_dom_sf"/>
</dbReference>
<protein>
    <recommendedName>
        <fullName evidence="6">Alcohol dehydrogenase-like C-terminal domain-containing protein</fullName>
    </recommendedName>
</protein>
<dbReference type="RefSeq" id="WP_116042286.1">
    <property type="nucleotide sequence ID" value="NZ_QUBQ01000001.1"/>
</dbReference>
<evidence type="ECO:0000256" key="1">
    <source>
        <dbReference type="ARBA" id="ARBA00001947"/>
    </source>
</evidence>
<dbReference type="InterPro" id="IPR013149">
    <property type="entry name" value="ADH-like_C"/>
</dbReference>
<comment type="similarity">
    <text evidence="2">Belongs to the zinc-containing alcohol dehydrogenase family.</text>
</comment>
<dbReference type="Pfam" id="PF00107">
    <property type="entry name" value="ADH_zinc_N"/>
    <property type="match status" value="1"/>
</dbReference>
<evidence type="ECO:0000256" key="3">
    <source>
        <dbReference type="ARBA" id="ARBA00022723"/>
    </source>
</evidence>
<comment type="cofactor">
    <cofactor evidence="1">
        <name>Zn(2+)</name>
        <dbReference type="ChEBI" id="CHEBI:29105"/>
    </cofactor>
</comment>
<keyword evidence="4" id="KW-0862">Zinc</keyword>
<evidence type="ECO:0000259" key="6">
    <source>
        <dbReference type="Pfam" id="PF00107"/>
    </source>
</evidence>
<dbReference type="OrthoDB" id="9781588at2"/>
<comment type="caution">
    <text evidence="7">The sequence shown here is derived from an EMBL/GenBank/DDBJ whole genome shotgun (WGS) entry which is preliminary data.</text>
</comment>
<dbReference type="Proteomes" id="UP000261905">
    <property type="component" value="Unassembled WGS sequence"/>
</dbReference>
<keyword evidence="8" id="KW-1185">Reference proteome</keyword>
<gene>
    <name evidence="7" type="ORF">DX130_01550</name>
</gene>
<dbReference type="GO" id="GO:0016491">
    <property type="term" value="F:oxidoreductase activity"/>
    <property type="evidence" value="ECO:0007669"/>
    <property type="project" value="UniProtKB-KW"/>
</dbReference>
<dbReference type="Gene3D" id="3.40.50.720">
    <property type="entry name" value="NAD(P)-binding Rossmann-like Domain"/>
    <property type="match status" value="1"/>
</dbReference>
<dbReference type="SUPFAM" id="SSF50129">
    <property type="entry name" value="GroES-like"/>
    <property type="match status" value="1"/>
</dbReference>
<evidence type="ECO:0000256" key="2">
    <source>
        <dbReference type="ARBA" id="ARBA00008072"/>
    </source>
</evidence>
<dbReference type="CDD" id="cd08255">
    <property type="entry name" value="2-desacetyl-2-hydroxyethyl_bacteriochlorophyllide_like"/>
    <property type="match status" value="1"/>
</dbReference>
<proteinExistence type="inferred from homology"/>
<dbReference type="Gene3D" id="3.90.180.10">
    <property type="entry name" value="Medium-chain alcohol dehydrogenases, catalytic domain"/>
    <property type="match status" value="2"/>
</dbReference>